<keyword evidence="1" id="KW-0732">Signal</keyword>
<keyword evidence="3" id="KW-1185">Reference proteome</keyword>
<evidence type="ECO:0000313" key="3">
    <source>
        <dbReference type="Proteomes" id="UP000762110"/>
    </source>
</evidence>
<gene>
    <name evidence="2" type="ORF">HQN85_02555</name>
</gene>
<dbReference type="EMBL" id="JABMKV010000001">
    <property type="protein sequence ID" value="NQX30587.1"/>
    <property type="molecule type" value="Genomic_DNA"/>
</dbReference>
<dbReference type="InterPro" id="IPR012334">
    <property type="entry name" value="Pectin_lyas_fold"/>
</dbReference>
<sequence>MKKLMLPLLVLLFITKASMASTYIVKSEQEFKAILPKIVPGDHIIIANGTYSNWSLEIPTKGTKSKPVVVSAETAGKVIFNGEVNQTLFKLTGEFTTLSGITFNACTLLKANGANGILVEFKNTSNCRLNDCRFVANVVKGQFMPLVIISGNGTANQVDGCTFNANVDNQDVQVKITKDSCPQKTLIENNVFTNKNKVSWSNGNGGECIQIGQDPILLGTKEANSIVRANRFVHCDGENEVISNKSSRNSYLKNYFEACDGELVMRGGHDCIISENVFEGGTGGIRINGTGHIITNNKINNIKTAIRLMYGMAKGKEETGFYIAASNSTITNNQISNANTGILVGDSKNADWTGKFDTVRYPSRVMQDVAPFDNKISGNTFSNTKNAIVNQ</sequence>
<feature type="signal peptide" evidence="1">
    <location>
        <begin position="1"/>
        <end position="19"/>
    </location>
</feature>
<accession>A0ABX2D954</accession>
<evidence type="ECO:0000256" key="1">
    <source>
        <dbReference type="SAM" id="SignalP"/>
    </source>
</evidence>
<dbReference type="InterPro" id="IPR011050">
    <property type="entry name" value="Pectin_lyase_fold/virulence"/>
</dbReference>
<evidence type="ECO:0000313" key="2">
    <source>
        <dbReference type="EMBL" id="NQX30587.1"/>
    </source>
</evidence>
<dbReference type="Gene3D" id="2.160.20.10">
    <property type="entry name" value="Single-stranded right-handed beta-helix, Pectin lyase-like"/>
    <property type="match status" value="1"/>
</dbReference>
<dbReference type="SUPFAM" id="SSF51126">
    <property type="entry name" value="Pectin lyase-like"/>
    <property type="match status" value="1"/>
</dbReference>
<feature type="chain" id="PRO_5047347540" evidence="1">
    <location>
        <begin position="20"/>
        <end position="391"/>
    </location>
</feature>
<dbReference type="InterPro" id="IPR039513">
    <property type="entry name" value="PL-6"/>
</dbReference>
<dbReference type="Pfam" id="PF14592">
    <property type="entry name" value="Chondroitinas_B"/>
    <property type="match status" value="1"/>
</dbReference>
<organism evidence="2 3">
    <name type="scientific">Pedobacter boryungensis</name>
    <dbReference type="NCBI Taxonomy" id="869962"/>
    <lineage>
        <taxon>Bacteria</taxon>
        <taxon>Pseudomonadati</taxon>
        <taxon>Bacteroidota</taxon>
        <taxon>Sphingobacteriia</taxon>
        <taxon>Sphingobacteriales</taxon>
        <taxon>Sphingobacteriaceae</taxon>
        <taxon>Pedobacter</taxon>
    </lineage>
</organism>
<dbReference type="SMART" id="SM00710">
    <property type="entry name" value="PbH1"/>
    <property type="match status" value="6"/>
</dbReference>
<proteinExistence type="predicted"/>
<dbReference type="InterPro" id="IPR006626">
    <property type="entry name" value="PbH1"/>
</dbReference>
<protein>
    <submittedName>
        <fullName evidence="2">Uncharacterized protein</fullName>
    </submittedName>
</protein>
<comment type="caution">
    <text evidence="2">The sequence shown here is derived from an EMBL/GenBank/DDBJ whole genome shotgun (WGS) entry which is preliminary data.</text>
</comment>
<dbReference type="Proteomes" id="UP000762110">
    <property type="component" value="Unassembled WGS sequence"/>
</dbReference>
<dbReference type="RefSeq" id="WP_173268777.1">
    <property type="nucleotide sequence ID" value="NZ_JABMKV010000001.1"/>
</dbReference>
<reference evidence="2 3" key="1">
    <citation type="submission" date="2020-05" db="EMBL/GenBank/DDBJ databases">
        <title>Description of Pedobacter foliorum sp. nov.</title>
        <authorList>
            <person name="Qi S."/>
            <person name="Carlier A."/>
            <person name="Cnockaert M."/>
            <person name="Vandamme P."/>
        </authorList>
    </citation>
    <scope>NUCLEOTIDE SEQUENCE [LARGE SCALE GENOMIC DNA]</scope>
    <source>
        <strain evidence="2 3">LMG 31300</strain>
    </source>
</reference>
<name>A0ABX2D954_9SPHI</name>